<dbReference type="EMBL" id="FPJO01000059">
    <property type="protein sequence ID" value="SFY45055.1"/>
    <property type="molecule type" value="Genomic_DNA"/>
</dbReference>
<dbReference type="STRING" id="1893.SAMN02787144_105911"/>
<organism evidence="2 3">
    <name type="scientific">Streptomyces atratus</name>
    <dbReference type="NCBI Taxonomy" id="1893"/>
    <lineage>
        <taxon>Bacteria</taxon>
        <taxon>Bacillati</taxon>
        <taxon>Actinomycetota</taxon>
        <taxon>Actinomycetes</taxon>
        <taxon>Kitasatosporales</taxon>
        <taxon>Streptomycetaceae</taxon>
        <taxon>Streptomyces</taxon>
    </lineage>
</organism>
<dbReference type="AlphaFoldDB" id="A0A1K2FBD6"/>
<feature type="region of interest" description="Disordered" evidence="1">
    <location>
        <begin position="1"/>
        <end position="63"/>
    </location>
</feature>
<accession>A0A1K2FBD6</accession>
<evidence type="ECO:0000256" key="1">
    <source>
        <dbReference type="SAM" id="MobiDB-lite"/>
    </source>
</evidence>
<proteinExistence type="predicted"/>
<gene>
    <name evidence="2" type="ORF">SAMN02787144_105911</name>
</gene>
<dbReference type="Proteomes" id="UP000181909">
    <property type="component" value="Unassembled WGS sequence"/>
</dbReference>
<feature type="compositionally biased region" description="Basic and acidic residues" evidence="1">
    <location>
        <begin position="25"/>
        <end position="45"/>
    </location>
</feature>
<evidence type="ECO:0000313" key="2">
    <source>
        <dbReference type="EMBL" id="SFY45055.1"/>
    </source>
</evidence>
<evidence type="ECO:0000313" key="3">
    <source>
        <dbReference type="Proteomes" id="UP000181909"/>
    </source>
</evidence>
<reference evidence="2 3" key="1">
    <citation type="submission" date="2016-11" db="EMBL/GenBank/DDBJ databases">
        <authorList>
            <person name="Jaros S."/>
            <person name="Januszkiewicz K."/>
            <person name="Wedrychowicz H."/>
        </authorList>
    </citation>
    <scope>NUCLEOTIDE SEQUENCE [LARGE SCALE GENOMIC DNA]</scope>
    <source>
        <strain evidence="2 3">OK807</strain>
    </source>
</reference>
<sequence>MASRLDLAGGFTGELLDDEAGTGAHRIEVEHQDDTSSTFRDDKTETSACLPPKTMPSSHVRPR</sequence>
<protein>
    <submittedName>
        <fullName evidence="2">Uncharacterized protein</fullName>
    </submittedName>
</protein>
<name>A0A1K2FBD6_STRAR</name>